<sequence>MNDDQLLRYSRQIMLPSIGIEGQEQLLQSRVVIFGLGGLGSPAAMYLAAAGVGELVLVDFDRVELTNLQRQIIHTTGSVGQLKVDSARQTLRAINPECRIETVSTRLEGEELAREIRRADLVIDGTDNFTTRFAINEACVSHQVPLVSGAAIRMEGQVSVFTGQPDEPCYRCLYGSAAELDETCSANGVLSPLVGIIGSVQALEAIKVLTGSGSPLIGRLLVLDALEMQWRSLILKKDPACKTCGNQQ</sequence>
<proteinExistence type="inferred from homology"/>
<organism evidence="15 16">
    <name type="scientific">Sedimenticola selenatireducens</name>
    <dbReference type="NCBI Taxonomy" id="191960"/>
    <lineage>
        <taxon>Bacteria</taxon>
        <taxon>Pseudomonadati</taxon>
        <taxon>Pseudomonadota</taxon>
        <taxon>Gammaproteobacteria</taxon>
        <taxon>Chromatiales</taxon>
        <taxon>Sedimenticolaceae</taxon>
        <taxon>Sedimenticola</taxon>
    </lineage>
</organism>
<comment type="catalytic activity">
    <reaction evidence="6">
        <text>[molybdopterin-synthase sulfur-carrier protein]-C-terminal Gly-Gly + ATP + H(+) = [molybdopterin-synthase sulfur-carrier protein]-C-terminal Gly-Gly-AMP + diphosphate</text>
        <dbReference type="Rhea" id="RHEA:43616"/>
        <dbReference type="Rhea" id="RHEA-COMP:12159"/>
        <dbReference type="Rhea" id="RHEA-COMP:12202"/>
        <dbReference type="ChEBI" id="CHEBI:15378"/>
        <dbReference type="ChEBI" id="CHEBI:30616"/>
        <dbReference type="ChEBI" id="CHEBI:33019"/>
        <dbReference type="ChEBI" id="CHEBI:90618"/>
        <dbReference type="ChEBI" id="CHEBI:90778"/>
        <dbReference type="EC" id="2.7.7.80"/>
    </reaction>
</comment>
<evidence type="ECO:0000256" key="3">
    <source>
        <dbReference type="ARBA" id="ARBA00022679"/>
    </source>
</evidence>
<evidence type="ECO:0000259" key="14">
    <source>
        <dbReference type="Pfam" id="PF00899"/>
    </source>
</evidence>
<evidence type="ECO:0000313" key="15">
    <source>
        <dbReference type="EMBL" id="PLX60460.1"/>
    </source>
</evidence>
<comment type="subunit">
    <text evidence="8">Homodimer. Forms a stable heterotetrameric complex of 2 MoeB and 2 MoaD during adenylation of MoaD.</text>
</comment>
<keyword evidence="5" id="KW-0067">ATP-binding</keyword>
<dbReference type="PANTHER" id="PTHR10953:SF194">
    <property type="entry name" value="MOLYBDOPTERIN-SYNTHASE ADENYLYLTRANSFERASE"/>
    <property type="match status" value="1"/>
</dbReference>
<gene>
    <name evidence="15" type="ORF">C0630_13405</name>
</gene>
<dbReference type="PANTHER" id="PTHR10953">
    <property type="entry name" value="UBIQUITIN-ACTIVATING ENZYME E1"/>
    <property type="match status" value="1"/>
</dbReference>
<dbReference type="GO" id="GO:0005524">
    <property type="term" value="F:ATP binding"/>
    <property type="evidence" value="ECO:0007669"/>
    <property type="project" value="UniProtKB-KW"/>
</dbReference>
<dbReference type="GO" id="GO:0005829">
    <property type="term" value="C:cytosol"/>
    <property type="evidence" value="ECO:0007669"/>
    <property type="project" value="TreeGrafter"/>
</dbReference>
<dbReference type="GO" id="GO:0004792">
    <property type="term" value="F:thiosulfate-cyanide sulfurtransferase activity"/>
    <property type="evidence" value="ECO:0007669"/>
    <property type="project" value="TreeGrafter"/>
</dbReference>
<evidence type="ECO:0000256" key="11">
    <source>
        <dbReference type="ARBA" id="ARBA00075110"/>
    </source>
</evidence>
<dbReference type="Gene3D" id="3.40.50.720">
    <property type="entry name" value="NAD(P)-binding Rossmann-like Domain"/>
    <property type="match status" value="1"/>
</dbReference>
<dbReference type="InterPro" id="IPR035985">
    <property type="entry name" value="Ubiquitin-activating_enz"/>
</dbReference>
<dbReference type="FunFam" id="3.40.50.720:FF:000033">
    <property type="entry name" value="Adenylyltransferase and sulfurtransferase MOCS3"/>
    <property type="match status" value="1"/>
</dbReference>
<accession>A0A2N6CTH0</accession>
<name>A0A2N6CTH0_9GAMM</name>
<dbReference type="GO" id="GO:0008146">
    <property type="term" value="F:sulfotransferase activity"/>
    <property type="evidence" value="ECO:0007669"/>
    <property type="project" value="TreeGrafter"/>
</dbReference>
<evidence type="ECO:0000256" key="13">
    <source>
        <dbReference type="ARBA" id="ARBA00078531"/>
    </source>
</evidence>
<dbReference type="AlphaFoldDB" id="A0A2N6CTH0"/>
<dbReference type="GO" id="GO:0061605">
    <property type="term" value="F:molybdopterin-synthase adenylyltransferase activity"/>
    <property type="evidence" value="ECO:0007669"/>
    <property type="project" value="UniProtKB-EC"/>
</dbReference>
<dbReference type="InterPro" id="IPR000594">
    <property type="entry name" value="ThiF_NAD_FAD-bd"/>
</dbReference>
<dbReference type="STRING" id="1111735.GCA_000428045_01507"/>
<evidence type="ECO:0000256" key="10">
    <source>
        <dbReference type="ARBA" id="ARBA00073635"/>
    </source>
</evidence>
<evidence type="ECO:0000256" key="12">
    <source>
        <dbReference type="ARBA" id="ARBA00075328"/>
    </source>
</evidence>
<evidence type="ECO:0000256" key="9">
    <source>
        <dbReference type="ARBA" id="ARBA00066884"/>
    </source>
</evidence>
<dbReference type="InterPro" id="IPR045886">
    <property type="entry name" value="ThiF/MoeB/HesA"/>
</dbReference>
<comment type="similarity">
    <text evidence="2">Belongs to the HesA/MoeB/ThiF family.</text>
</comment>
<evidence type="ECO:0000256" key="5">
    <source>
        <dbReference type="ARBA" id="ARBA00022840"/>
    </source>
</evidence>
<dbReference type="EC" id="2.7.7.80" evidence="9"/>
<evidence type="ECO:0000256" key="1">
    <source>
        <dbReference type="ARBA" id="ARBA00005046"/>
    </source>
</evidence>
<dbReference type="NCBIfam" id="NF004281">
    <property type="entry name" value="PRK05690.1"/>
    <property type="match status" value="1"/>
</dbReference>
<dbReference type="GO" id="GO:0008641">
    <property type="term" value="F:ubiquitin-like modifier activating enzyme activity"/>
    <property type="evidence" value="ECO:0007669"/>
    <property type="project" value="InterPro"/>
</dbReference>
<evidence type="ECO:0000313" key="16">
    <source>
        <dbReference type="Proteomes" id="UP000235015"/>
    </source>
</evidence>
<evidence type="ECO:0000256" key="2">
    <source>
        <dbReference type="ARBA" id="ARBA00009919"/>
    </source>
</evidence>
<dbReference type="Pfam" id="PF00899">
    <property type="entry name" value="ThiF"/>
    <property type="match status" value="1"/>
</dbReference>
<protein>
    <recommendedName>
        <fullName evidence="10">Molybdopterin-synthase adenylyltransferase</fullName>
        <ecNumber evidence="9">2.7.7.80</ecNumber>
    </recommendedName>
    <alternativeName>
        <fullName evidence="13">MoaD protein adenylase</fullName>
    </alternativeName>
    <alternativeName>
        <fullName evidence="11">Molybdopterin-converting factor subunit 1 adenylase</fullName>
    </alternativeName>
    <alternativeName>
        <fullName evidence="12">Sulfur carrier protein MoaD adenylyltransferase</fullName>
    </alternativeName>
</protein>
<keyword evidence="3 15" id="KW-0808">Transferase</keyword>
<dbReference type="EMBL" id="PKUN01000023">
    <property type="protein sequence ID" value="PLX60460.1"/>
    <property type="molecule type" value="Genomic_DNA"/>
</dbReference>
<dbReference type="RefSeq" id="WP_273440024.1">
    <property type="nucleotide sequence ID" value="NZ_CAXXYC010000004.1"/>
</dbReference>
<dbReference type="Proteomes" id="UP000235015">
    <property type="component" value="Unassembled WGS sequence"/>
</dbReference>
<evidence type="ECO:0000256" key="8">
    <source>
        <dbReference type="ARBA" id="ARBA00063809"/>
    </source>
</evidence>
<evidence type="ECO:0000256" key="6">
    <source>
        <dbReference type="ARBA" id="ARBA00052218"/>
    </source>
</evidence>
<keyword evidence="4" id="KW-0547">Nucleotide-binding</keyword>
<keyword evidence="15" id="KW-0548">Nucleotidyltransferase</keyword>
<feature type="domain" description="THIF-type NAD/FAD binding fold" evidence="14">
    <location>
        <begin position="9"/>
        <end position="242"/>
    </location>
</feature>
<comment type="caution">
    <text evidence="15">The sequence shown here is derived from an EMBL/GenBank/DDBJ whole genome shotgun (WGS) entry which is preliminary data.</text>
</comment>
<comment type="pathway">
    <text evidence="1">Cofactor biosynthesis; molybdopterin biosynthesis.</text>
</comment>
<evidence type="ECO:0000256" key="7">
    <source>
        <dbReference type="ARBA" id="ARBA00055169"/>
    </source>
</evidence>
<comment type="function">
    <text evidence="7">Catalyzes the adenylation by ATP of the carboxyl group of the C-terminal glycine of sulfur carrier protein MoaD.</text>
</comment>
<evidence type="ECO:0000256" key="4">
    <source>
        <dbReference type="ARBA" id="ARBA00022741"/>
    </source>
</evidence>
<reference evidence="15 16" key="1">
    <citation type="submission" date="2017-11" db="EMBL/GenBank/DDBJ databases">
        <title>Genome-resolved metagenomics identifies genetic mobility, metabolic interactions, and unexpected diversity in perchlorate-reducing communities.</title>
        <authorList>
            <person name="Barnum T.P."/>
            <person name="Figueroa I.A."/>
            <person name="Carlstrom C.I."/>
            <person name="Lucas L.N."/>
            <person name="Engelbrektson A.L."/>
            <person name="Coates J.D."/>
        </authorList>
    </citation>
    <scope>NUCLEOTIDE SEQUENCE [LARGE SCALE GENOMIC DNA]</scope>
    <source>
        <strain evidence="15">BM301</strain>
    </source>
</reference>
<dbReference type="CDD" id="cd00757">
    <property type="entry name" value="ThiF_MoeB_HesA_family"/>
    <property type="match status" value="1"/>
</dbReference>
<dbReference type="SUPFAM" id="SSF69572">
    <property type="entry name" value="Activating enzymes of the ubiquitin-like proteins"/>
    <property type="match status" value="1"/>
</dbReference>